<dbReference type="STRING" id="762948.HMPREF0733_11002"/>
<gene>
    <name evidence="2" type="ORF">NCTC10918_02121</name>
</gene>
<dbReference type="AlphaFoldDB" id="A0A3S4YTQ4"/>
<feature type="compositionally biased region" description="Polar residues" evidence="1">
    <location>
        <begin position="370"/>
        <end position="382"/>
    </location>
</feature>
<feature type="region of interest" description="Disordered" evidence="1">
    <location>
        <begin position="261"/>
        <end position="418"/>
    </location>
</feature>
<name>A0A3S4YTQ4_9MICC</name>
<evidence type="ECO:0000313" key="3">
    <source>
        <dbReference type="Proteomes" id="UP000270988"/>
    </source>
</evidence>
<reference evidence="2 3" key="1">
    <citation type="submission" date="2018-12" db="EMBL/GenBank/DDBJ databases">
        <authorList>
            <consortium name="Pathogen Informatics"/>
        </authorList>
    </citation>
    <scope>NUCLEOTIDE SEQUENCE [LARGE SCALE GENOMIC DNA]</scope>
    <source>
        <strain evidence="2 3">NCTC10918</strain>
    </source>
</reference>
<protein>
    <submittedName>
        <fullName evidence="2">Putative ABC transporter-associated repeat protein</fullName>
    </submittedName>
</protein>
<dbReference type="NCBIfam" id="TIGR03769">
    <property type="entry name" value="P_ac_wall_RPT"/>
    <property type="match status" value="1"/>
</dbReference>
<dbReference type="NCBIfam" id="NF038134">
    <property type="entry name" value="choice_anch_M"/>
    <property type="match status" value="1"/>
</dbReference>
<sequence length="521" mass="54323">MRRSAPQIPPREQRSRKTFTIIGTTALGCTLALSPALPAFNTAPAALAHEEHSAGTAQAEPRSYTGNYIVRGVHTELLNAELHNGKLALNSKAETQDGEGLFNPSTTVFNLPANDQSQTRVAAGYDFIAPEGTPIWYIPQKHTDGLLYPGFSAENIPQGALKNNKITVDLIKSEVPEGARAEVFQENLSGASRMFSTADRLAPYELEAGSHVHAAWAFTAAGTYRFTFRTSTELADGTQVHAETTYTVVVGEVPQDIFEQGHRAQNPQDSAESAAAPPQHEEGGEQAHRDAAPNERSSEEDHGAGNSRAQHQVIEPAHQDSSSVEAAPAQPDSSADAAPNPQIATGDAPAPDAPAPAPQQAGQNAGAPNHTVNGSNAQNVTAPTVRGAGSGGSGASGNTAPSSGSRGGSYPGTESEKCIPTEVVVKDSVQSRSTQSPANIPGTLPMVTTADHAAADRATEGHFDVGPVLNGSTLSSAVKDDRFSPPKHVSPGSLEFVLGDAAKLKFPAGMEDIAPREVPCT</sequence>
<dbReference type="InterPro" id="IPR022435">
    <property type="entry name" value="Surface-anchored_actinobac"/>
</dbReference>
<feature type="compositionally biased region" description="Low complexity" evidence="1">
    <location>
        <begin position="326"/>
        <end position="350"/>
    </location>
</feature>
<organism evidence="2 3">
    <name type="scientific">Rothia dentocariosa</name>
    <dbReference type="NCBI Taxonomy" id="2047"/>
    <lineage>
        <taxon>Bacteria</taxon>
        <taxon>Bacillati</taxon>
        <taxon>Actinomycetota</taxon>
        <taxon>Actinomycetes</taxon>
        <taxon>Micrococcales</taxon>
        <taxon>Micrococcaceae</taxon>
        <taxon>Rothia</taxon>
    </lineage>
</organism>
<feature type="compositionally biased region" description="Low complexity" evidence="1">
    <location>
        <begin position="358"/>
        <end position="369"/>
    </location>
</feature>
<evidence type="ECO:0000256" key="1">
    <source>
        <dbReference type="SAM" id="MobiDB-lite"/>
    </source>
</evidence>
<dbReference type="EMBL" id="LR134521">
    <property type="protein sequence ID" value="VEJ30829.1"/>
    <property type="molecule type" value="Genomic_DNA"/>
</dbReference>
<feature type="compositionally biased region" description="Basic and acidic residues" evidence="1">
    <location>
        <begin position="279"/>
        <end position="303"/>
    </location>
</feature>
<accession>A0A3S4YTQ4</accession>
<evidence type="ECO:0000313" key="2">
    <source>
        <dbReference type="EMBL" id="VEJ30829.1"/>
    </source>
</evidence>
<proteinExistence type="predicted"/>
<dbReference type="Proteomes" id="UP000270988">
    <property type="component" value="Chromosome"/>
</dbReference>
<dbReference type="PROSITE" id="PS51257">
    <property type="entry name" value="PROKAR_LIPOPROTEIN"/>
    <property type="match status" value="1"/>
</dbReference>